<dbReference type="PRINTS" id="PR00811">
    <property type="entry name" value="BCTERIALGSPD"/>
</dbReference>
<dbReference type="Pfam" id="PF00263">
    <property type="entry name" value="Secretin"/>
    <property type="match status" value="1"/>
</dbReference>
<reference evidence="7 8" key="1">
    <citation type="submission" date="2018-06" db="EMBL/GenBank/DDBJ databases">
        <title>Genomic Encyclopedia of Type Strains, Phase IV (KMG-IV): sequencing the most valuable type-strain genomes for metagenomic binning, comparative biology and taxonomic classification.</title>
        <authorList>
            <person name="Goeker M."/>
        </authorList>
    </citation>
    <scope>NUCLEOTIDE SEQUENCE [LARGE SCALE GENOMIC DNA]</scope>
    <source>
        <strain evidence="7 8">DSM 25532</strain>
    </source>
</reference>
<feature type="region of interest" description="Disordered" evidence="4">
    <location>
        <begin position="569"/>
        <end position="617"/>
    </location>
</feature>
<dbReference type="InterPro" id="IPR038591">
    <property type="entry name" value="NolW-like_sf"/>
</dbReference>
<feature type="domain" description="Type II/III secretion system secretin-like" evidence="6">
    <location>
        <begin position="381"/>
        <end position="550"/>
    </location>
</feature>
<evidence type="ECO:0000259" key="6">
    <source>
        <dbReference type="Pfam" id="PF00263"/>
    </source>
</evidence>
<dbReference type="AlphaFoldDB" id="A0A366H6N9"/>
<comment type="similarity">
    <text evidence="3">Belongs to the bacterial secretin family.</text>
</comment>
<dbReference type="InterPro" id="IPR001775">
    <property type="entry name" value="GspD/PilQ"/>
</dbReference>
<accession>A0A366H6N9</accession>
<proteinExistence type="inferred from homology"/>
<dbReference type="Gene3D" id="3.30.1370.120">
    <property type="match status" value="1"/>
</dbReference>
<name>A0A366H6N9_9BACT</name>
<dbReference type="InterPro" id="IPR050810">
    <property type="entry name" value="Bact_Secretion_Sys_Channel"/>
</dbReference>
<dbReference type="EMBL" id="QNRR01000015">
    <property type="protein sequence ID" value="RBP36926.1"/>
    <property type="molecule type" value="Genomic_DNA"/>
</dbReference>
<organism evidence="7 8">
    <name type="scientific">Roseimicrobium gellanilyticum</name>
    <dbReference type="NCBI Taxonomy" id="748857"/>
    <lineage>
        <taxon>Bacteria</taxon>
        <taxon>Pseudomonadati</taxon>
        <taxon>Verrucomicrobiota</taxon>
        <taxon>Verrucomicrobiia</taxon>
        <taxon>Verrucomicrobiales</taxon>
        <taxon>Verrucomicrobiaceae</taxon>
        <taxon>Roseimicrobium</taxon>
    </lineage>
</organism>
<dbReference type="GO" id="GO:0015627">
    <property type="term" value="C:type II protein secretion system complex"/>
    <property type="evidence" value="ECO:0007669"/>
    <property type="project" value="TreeGrafter"/>
</dbReference>
<comment type="subcellular location">
    <subcellularLocation>
        <location evidence="1">Membrane</location>
    </subcellularLocation>
</comment>
<dbReference type="PANTHER" id="PTHR30332:SF5">
    <property type="entry name" value="SPI-1 TYPE 3 SECRETION SYSTEM SECRETIN"/>
    <property type="match status" value="1"/>
</dbReference>
<keyword evidence="8" id="KW-1185">Reference proteome</keyword>
<protein>
    <submittedName>
        <fullName evidence="7">Type III secretion system YscC/HrcC family outer membrane pore protein</fullName>
    </submittedName>
</protein>
<evidence type="ECO:0000256" key="2">
    <source>
        <dbReference type="ARBA" id="ARBA00023136"/>
    </source>
</evidence>
<dbReference type="PANTHER" id="PTHR30332">
    <property type="entry name" value="PROBABLE GENERAL SECRETION PATHWAY PROTEIN D"/>
    <property type="match status" value="1"/>
</dbReference>
<feature type="chain" id="PRO_5016712503" evidence="5">
    <location>
        <begin position="21"/>
        <end position="617"/>
    </location>
</feature>
<evidence type="ECO:0000256" key="5">
    <source>
        <dbReference type="SAM" id="SignalP"/>
    </source>
</evidence>
<evidence type="ECO:0000256" key="3">
    <source>
        <dbReference type="RuleBase" id="RU004003"/>
    </source>
</evidence>
<evidence type="ECO:0000256" key="4">
    <source>
        <dbReference type="SAM" id="MobiDB-lite"/>
    </source>
</evidence>
<dbReference type="InterPro" id="IPR004846">
    <property type="entry name" value="T2SS/T3SS_dom"/>
</dbReference>
<gene>
    <name evidence="7" type="ORF">DES53_11567</name>
</gene>
<evidence type="ECO:0000313" key="7">
    <source>
        <dbReference type="EMBL" id="RBP36926.1"/>
    </source>
</evidence>
<comment type="caution">
    <text evidence="7">The sequence shown here is derived from an EMBL/GenBank/DDBJ whole genome shotgun (WGS) entry which is preliminary data.</text>
</comment>
<dbReference type="Proteomes" id="UP000253426">
    <property type="component" value="Unassembled WGS sequence"/>
</dbReference>
<feature type="signal peptide" evidence="5">
    <location>
        <begin position="1"/>
        <end position="20"/>
    </location>
</feature>
<dbReference type="GO" id="GO:0016020">
    <property type="term" value="C:membrane"/>
    <property type="evidence" value="ECO:0007669"/>
    <property type="project" value="UniProtKB-SubCell"/>
</dbReference>
<dbReference type="RefSeq" id="WP_170157489.1">
    <property type="nucleotide sequence ID" value="NZ_QNRR01000015.1"/>
</dbReference>
<dbReference type="GO" id="GO:0009306">
    <property type="term" value="P:protein secretion"/>
    <property type="evidence" value="ECO:0007669"/>
    <property type="project" value="InterPro"/>
</dbReference>
<evidence type="ECO:0000313" key="8">
    <source>
        <dbReference type="Proteomes" id="UP000253426"/>
    </source>
</evidence>
<keyword evidence="2" id="KW-0472">Membrane</keyword>
<sequence>MRLASLLIFTVVACASILQAAPLHDIPWKRPQDKVTISPPTGTEIQKLEAYLKAICQDEGITFVTQSLDGFKECKPPEAPSRSLLLCDLLAKNGLDGYFLKSKRKLVVYKPSPKLEKKYKLADAHAVMLKTALKSGIIGTEPVHGSDVLTLNGPQAYKDHVMETVTLLGVCLEAYVEPPKVNTAGMIPMLFPLRYARAEQESSSLRALTLTTSQSTAVAVKESAGVVQILKTILLANPVNPPAAGEPLITSDPMRNAVIIVDFESRRSYYEDLIRELDVPRHMVEITAAIVDIEVTDGLDWQSSFLIRGTQNIESREVPYRIGLNAGNRFFDTDNTGKIIGSPFDKDPPEIPAALGTGTLGLNQTTLIVGSSYAILSNIRALEQRGKAQVLSRPSVLTLDSQPARLTDQTSTVVPVAGERQSYLYKVASGLDLVVLPRIMDKEPHDPHVKPDTRQVYLGIEVGDGNVTDQELNNPNIAVATNDNRVITQAVVRNGESLLIGGRYRNEDVKNEAGIPIISKIPIVGLPFKNKRVTNNKFQRLYLITPRIIDPNNPTPLEDEKVKMALGDQMPVPEGAPTMSEVRGSNASIKEKPPTPDTNPKKKKWFAPWKIFGKRDP</sequence>
<keyword evidence="5" id="KW-0732">Signal</keyword>
<evidence type="ECO:0000256" key="1">
    <source>
        <dbReference type="ARBA" id="ARBA00004370"/>
    </source>
</evidence>